<evidence type="ECO:0000313" key="2">
    <source>
        <dbReference type="Proteomes" id="UP000555546"/>
    </source>
</evidence>
<comment type="caution">
    <text evidence="1">The sequence shown here is derived from an EMBL/GenBank/DDBJ whole genome shotgun (WGS) entry which is preliminary data.</text>
</comment>
<reference evidence="1 2" key="1">
    <citation type="submission" date="2020-08" db="EMBL/GenBank/DDBJ databases">
        <title>Genomic Encyclopedia of Type Strains, Phase IV (KMG-IV): sequencing the most valuable type-strain genomes for metagenomic binning, comparative biology and taxonomic classification.</title>
        <authorList>
            <person name="Goeker M."/>
        </authorList>
    </citation>
    <scope>NUCLEOTIDE SEQUENCE [LARGE SCALE GENOMIC DNA]</scope>
    <source>
        <strain evidence="1 2">DSM 26944</strain>
    </source>
</reference>
<dbReference type="Proteomes" id="UP000555546">
    <property type="component" value="Unassembled WGS sequence"/>
</dbReference>
<evidence type="ECO:0000313" key="1">
    <source>
        <dbReference type="EMBL" id="MBB5704294.1"/>
    </source>
</evidence>
<proteinExistence type="predicted"/>
<organism evidence="1 2">
    <name type="scientific">Brucella daejeonensis</name>
    <dbReference type="NCBI Taxonomy" id="659015"/>
    <lineage>
        <taxon>Bacteria</taxon>
        <taxon>Pseudomonadati</taxon>
        <taxon>Pseudomonadota</taxon>
        <taxon>Alphaproteobacteria</taxon>
        <taxon>Hyphomicrobiales</taxon>
        <taxon>Brucellaceae</taxon>
        <taxon>Brucella/Ochrobactrum group</taxon>
        <taxon>Brucella</taxon>
    </lineage>
</organism>
<gene>
    <name evidence="1" type="ORF">FHS76_004211</name>
</gene>
<name>A0A7W9END3_9HYPH</name>
<dbReference type="AlphaFoldDB" id="A0A7W9END3"/>
<keyword evidence="2" id="KW-1185">Reference proteome</keyword>
<accession>A0A7W9END3</accession>
<dbReference type="EMBL" id="JACIJG010000027">
    <property type="protein sequence ID" value="MBB5704294.1"/>
    <property type="molecule type" value="Genomic_DNA"/>
</dbReference>
<sequence length="72" mass="7104">MIGFIGATEFIQFIGDGGGGSVDPAFLVTVNGETVTNSGAPVTYGTDIDPALLVMNDGSVVTNSGAIVLNGA</sequence>
<protein>
    <submittedName>
        <fullName evidence="1">Uncharacterized protein</fullName>
    </submittedName>
</protein>
<dbReference type="RefSeq" id="WP_043062367.1">
    <property type="nucleotide sequence ID" value="NZ_JACIJG010000027.1"/>
</dbReference>